<feature type="domain" description="Retrovirus-related Pol polyprotein from transposon TNT 1-94-like beta-barrel" evidence="1">
    <location>
        <begin position="267"/>
        <end position="337"/>
    </location>
</feature>
<comment type="caution">
    <text evidence="3">The sequence shown here is derived from an EMBL/GenBank/DDBJ whole genome shotgun (WGS) entry which is preliminary data.</text>
</comment>
<dbReference type="InterPro" id="IPR054722">
    <property type="entry name" value="PolX-like_BBD"/>
</dbReference>
<dbReference type="InterPro" id="IPR057670">
    <property type="entry name" value="SH3_retrovirus"/>
</dbReference>
<proteinExistence type="predicted"/>
<protein>
    <submittedName>
        <fullName evidence="3">Retrovirus-related Pol polyprotein from transposon TNT 1-94</fullName>
    </submittedName>
</protein>
<dbReference type="Pfam" id="PF22936">
    <property type="entry name" value="Pol_BBD"/>
    <property type="match status" value="1"/>
</dbReference>
<evidence type="ECO:0000313" key="3">
    <source>
        <dbReference type="EMBL" id="GEY15458.1"/>
    </source>
</evidence>
<evidence type="ECO:0000259" key="1">
    <source>
        <dbReference type="Pfam" id="PF22936"/>
    </source>
</evidence>
<gene>
    <name evidence="3" type="ORF">Tci_387432</name>
</gene>
<organism evidence="3">
    <name type="scientific">Tanacetum cinerariifolium</name>
    <name type="common">Dalmatian daisy</name>
    <name type="synonym">Chrysanthemum cinerariifolium</name>
    <dbReference type="NCBI Taxonomy" id="118510"/>
    <lineage>
        <taxon>Eukaryota</taxon>
        <taxon>Viridiplantae</taxon>
        <taxon>Streptophyta</taxon>
        <taxon>Embryophyta</taxon>
        <taxon>Tracheophyta</taxon>
        <taxon>Spermatophyta</taxon>
        <taxon>Magnoliopsida</taxon>
        <taxon>eudicotyledons</taxon>
        <taxon>Gunneridae</taxon>
        <taxon>Pentapetalae</taxon>
        <taxon>asterids</taxon>
        <taxon>campanulids</taxon>
        <taxon>Asterales</taxon>
        <taxon>Asteraceae</taxon>
        <taxon>Asteroideae</taxon>
        <taxon>Anthemideae</taxon>
        <taxon>Anthemidinae</taxon>
        <taxon>Tanacetum</taxon>
    </lineage>
</organism>
<evidence type="ECO:0000259" key="2">
    <source>
        <dbReference type="Pfam" id="PF25597"/>
    </source>
</evidence>
<dbReference type="EMBL" id="BKCJ010155947">
    <property type="protein sequence ID" value="GEY15458.1"/>
    <property type="molecule type" value="Genomic_DNA"/>
</dbReference>
<reference evidence="3" key="1">
    <citation type="journal article" date="2019" name="Sci. Rep.">
        <title>Draft genome of Tanacetum cinerariifolium, the natural source of mosquito coil.</title>
        <authorList>
            <person name="Yamashiro T."/>
            <person name="Shiraishi A."/>
            <person name="Satake H."/>
            <person name="Nakayama K."/>
        </authorList>
    </citation>
    <scope>NUCLEOTIDE SEQUENCE</scope>
</reference>
<sequence>MPKCEILEAASDSSVSEIDKDNNQAKDRHKVGIGYHAVPPTYTRNYMPPRADLSFAGLDDYMFKFKINENESITSKSSEEIREEPKTIRYWLKEVRPVWNNARRLNHQNFSKMTHPHPKRNFVPKSVVTKSGQVLVNVANQNSATSTGTARPKVNTTAIRPNVNAKSSYFKPHFPKRRHFNQKSAAKTNTFIRKINTAKGKNVTTDGSKAVVNATEGKKENVVKSSAYWIWRPNGKLIDHTSKQSGSYTLKRFNYGNPQYTLHNQGIFDSGCSRHITGNKSFLTEYQEIDGGFVAFRGSPKGGKITGKGKIRTGKLDFEDVYFVKELKFNIFSVSQISPNLEFMRPFGCLVTILNTLDHLGKFDGKADEGFLVGYSVSSKAFRVFNSRTKKFEENLNVNFLENKPNFTGSGPEWLFDIYSLTKYMNYESVSAGNQSNGDAGIQTNIHAGQASQEKAAVHEYILLPFISSNPPFSSTIQSSYVNVGDKLGDVNAGDIQGDVDEISRNDDV</sequence>
<dbReference type="Pfam" id="PF25597">
    <property type="entry name" value="SH3_retrovirus"/>
    <property type="match status" value="1"/>
</dbReference>
<accession>A0A699HH78</accession>
<name>A0A699HH78_TANCI</name>
<dbReference type="AlphaFoldDB" id="A0A699HH78"/>
<feature type="domain" description="Retroviral polymerase SH3-like" evidence="2">
    <location>
        <begin position="349"/>
        <end position="405"/>
    </location>
</feature>